<sequence length="127" mass="15343">MYQEEILYNTFFKAQDRFIQHHQPTGFEPEIIQEYIQSGLLLASLYRPETHHENGLLHELFLRRIFFHLLDAIQDPIYSRIFRRICLDSIHIPLLTLKRYYRQLKDGDVKLMALQQQVRSIQTILDE</sequence>
<dbReference type="EMBL" id="JAWRCP010000001">
    <property type="protein sequence ID" value="MDW6092019.1"/>
    <property type="molecule type" value="Genomic_DNA"/>
</dbReference>
<protein>
    <submittedName>
        <fullName evidence="1">Uncharacterized protein</fullName>
    </submittedName>
</protein>
<evidence type="ECO:0000313" key="2">
    <source>
        <dbReference type="Proteomes" id="UP001279860"/>
    </source>
</evidence>
<reference evidence="1 2" key="1">
    <citation type="submission" date="2023-11" db="EMBL/GenBank/DDBJ databases">
        <title>Plant-associative lifestyle of Vibrio porteresiae and its evolutionary dynamics.</title>
        <authorList>
            <person name="Rameshkumar N."/>
            <person name="Kirti K."/>
        </authorList>
    </citation>
    <scope>NUCLEOTIDE SEQUENCE [LARGE SCALE GENOMIC DNA]</scope>
    <source>
        <strain evidence="1 2">MSSRF7</strain>
    </source>
</reference>
<name>A0ABU4IRJ7_9VIBR</name>
<gene>
    <name evidence="1" type="ORF">SBX64_05590</name>
</gene>
<evidence type="ECO:0000313" key="1">
    <source>
        <dbReference type="EMBL" id="MDW6092019.1"/>
    </source>
</evidence>
<dbReference type="RefSeq" id="WP_318584500.1">
    <property type="nucleotide sequence ID" value="NZ_JAWRCP010000001.1"/>
</dbReference>
<dbReference type="Proteomes" id="UP001279860">
    <property type="component" value="Unassembled WGS sequence"/>
</dbReference>
<keyword evidence="2" id="KW-1185">Reference proteome</keyword>
<comment type="caution">
    <text evidence="1">The sequence shown here is derived from an EMBL/GenBank/DDBJ whole genome shotgun (WGS) entry which is preliminary data.</text>
</comment>
<organism evidence="1 2">
    <name type="scientific">Vibrio rhizosphaerae</name>
    <dbReference type="NCBI Taxonomy" id="398736"/>
    <lineage>
        <taxon>Bacteria</taxon>
        <taxon>Pseudomonadati</taxon>
        <taxon>Pseudomonadota</taxon>
        <taxon>Gammaproteobacteria</taxon>
        <taxon>Vibrionales</taxon>
        <taxon>Vibrionaceae</taxon>
        <taxon>Vibrio</taxon>
    </lineage>
</organism>
<proteinExistence type="predicted"/>
<accession>A0ABU4IRJ7</accession>